<dbReference type="EMBL" id="GBRH01255218">
    <property type="protein sequence ID" value="JAD42677.1"/>
    <property type="molecule type" value="Transcribed_RNA"/>
</dbReference>
<protein>
    <submittedName>
        <fullName evidence="1">Uncharacterized protein</fullName>
    </submittedName>
</protein>
<reference evidence="1" key="1">
    <citation type="submission" date="2014-09" db="EMBL/GenBank/DDBJ databases">
        <authorList>
            <person name="Magalhaes I.L.F."/>
            <person name="Oliveira U."/>
            <person name="Santos F.R."/>
            <person name="Vidigal T.H.D.A."/>
            <person name="Brescovit A.D."/>
            <person name="Santos A.J."/>
        </authorList>
    </citation>
    <scope>NUCLEOTIDE SEQUENCE</scope>
    <source>
        <tissue evidence="1">Shoot tissue taken approximately 20 cm above the soil surface</tissue>
    </source>
</reference>
<reference evidence="1" key="2">
    <citation type="journal article" date="2015" name="Data Brief">
        <title>Shoot transcriptome of the giant reed, Arundo donax.</title>
        <authorList>
            <person name="Barrero R.A."/>
            <person name="Guerrero F.D."/>
            <person name="Moolhuijzen P."/>
            <person name="Goolsby J.A."/>
            <person name="Tidwell J."/>
            <person name="Bellgard S.E."/>
            <person name="Bellgard M.I."/>
        </authorList>
    </citation>
    <scope>NUCLEOTIDE SEQUENCE</scope>
    <source>
        <tissue evidence="1">Shoot tissue taken approximately 20 cm above the soil surface</tissue>
    </source>
</reference>
<accession>A0A0A9A6M1</accession>
<proteinExistence type="predicted"/>
<organism evidence="1">
    <name type="scientific">Arundo donax</name>
    <name type="common">Giant reed</name>
    <name type="synonym">Donax arundinaceus</name>
    <dbReference type="NCBI Taxonomy" id="35708"/>
    <lineage>
        <taxon>Eukaryota</taxon>
        <taxon>Viridiplantae</taxon>
        <taxon>Streptophyta</taxon>
        <taxon>Embryophyta</taxon>
        <taxon>Tracheophyta</taxon>
        <taxon>Spermatophyta</taxon>
        <taxon>Magnoliopsida</taxon>
        <taxon>Liliopsida</taxon>
        <taxon>Poales</taxon>
        <taxon>Poaceae</taxon>
        <taxon>PACMAD clade</taxon>
        <taxon>Arundinoideae</taxon>
        <taxon>Arundineae</taxon>
        <taxon>Arundo</taxon>
    </lineage>
</organism>
<evidence type="ECO:0000313" key="1">
    <source>
        <dbReference type="EMBL" id="JAD42677.1"/>
    </source>
</evidence>
<name>A0A0A9A6M1_ARUDO</name>
<sequence>MRHNILTIKVSSFPVCKSNWLTDYIINGRILFESSHSQKEKNNAH</sequence>
<dbReference type="AlphaFoldDB" id="A0A0A9A6M1"/>